<name>A0AAE0FA82_9CHLO</name>
<keyword evidence="2" id="KW-0732">Signal</keyword>
<protein>
    <submittedName>
        <fullName evidence="3">Uncharacterized protein</fullName>
    </submittedName>
</protein>
<feature type="compositionally biased region" description="Polar residues" evidence="1">
    <location>
        <begin position="296"/>
        <end position="309"/>
    </location>
</feature>
<dbReference type="EMBL" id="LGRX02022373">
    <property type="protein sequence ID" value="KAK3255696.1"/>
    <property type="molecule type" value="Genomic_DNA"/>
</dbReference>
<proteinExistence type="predicted"/>
<feature type="compositionally biased region" description="Pro residues" evidence="1">
    <location>
        <begin position="333"/>
        <end position="349"/>
    </location>
</feature>
<evidence type="ECO:0000256" key="2">
    <source>
        <dbReference type="SAM" id="SignalP"/>
    </source>
</evidence>
<comment type="caution">
    <text evidence="3">The sequence shown here is derived from an EMBL/GenBank/DDBJ whole genome shotgun (WGS) entry which is preliminary data.</text>
</comment>
<feature type="signal peptide" evidence="2">
    <location>
        <begin position="1"/>
        <end position="29"/>
    </location>
</feature>
<feature type="chain" id="PRO_5042235363" evidence="2">
    <location>
        <begin position="30"/>
        <end position="435"/>
    </location>
</feature>
<evidence type="ECO:0000313" key="4">
    <source>
        <dbReference type="Proteomes" id="UP001190700"/>
    </source>
</evidence>
<evidence type="ECO:0000313" key="3">
    <source>
        <dbReference type="EMBL" id="KAK3255696.1"/>
    </source>
</evidence>
<dbReference type="AlphaFoldDB" id="A0AAE0FA82"/>
<dbReference type="Proteomes" id="UP001190700">
    <property type="component" value="Unassembled WGS sequence"/>
</dbReference>
<feature type="region of interest" description="Disordered" evidence="1">
    <location>
        <begin position="209"/>
        <end position="349"/>
    </location>
</feature>
<reference evidence="3 4" key="1">
    <citation type="journal article" date="2015" name="Genome Biol. Evol.">
        <title>Comparative Genomics of a Bacterivorous Green Alga Reveals Evolutionary Causalities and Consequences of Phago-Mixotrophic Mode of Nutrition.</title>
        <authorList>
            <person name="Burns J.A."/>
            <person name="Paasch A."/>
            <person name="Narechania A."/>
            <person name="Kim E."/>
        </authorList>
    </citation>
    <scope>NUCLEOTIDE SEQUENCE [LARGE SCALE GENOMIC DNA]</scope>
    <source>
        <strain evidence="3 4">PLY_AMNH</strain>
    </source>
</reference>
<evidence type="ECO:0000256" key="1">
    <source>
        <dbReference type="SAM" id="MobiDB-lite"/>
    </source>
</evidence>
<keyword evidence="4" id="KW-1185">Reference proteome</keyword>
<accession>A0AAE0FA82</accession>
<sequence length="435" mass="46015">MFLTFHRTCSIKFFQIFASSLYFLLCVSGDQQELLNHATYQPGSIEKQPTFNAKFAATLLDPHFARGTGLGRVLFAEGAAGRQPPIVAPLTVPAPPPVLTKEQLEDAAEAYSNIVNSAPPPPLSPEAGRAALEQAVLERLAAPEPAEGPAAVAAQHAAEAREANARARLGSGKGALVEGISIEEEVSVPQQAPEMTLTEMQTTGSDVVEEELAEQQSDGSSRTGQQAALKIATGGRDTVPRQEASAAEEETSDTKEEVAPAAEGEAGGDTKEVAPAAEGESGSRTGEEAGAAVADSKSSQSSPNATEQSAYRPDPDWKSKPDPNLAWFQEHTYPPPNPPVSPSPPGVPGPPPFHAPALQPWNALLRALDGGPKMETLIVVIGISESHFKQAEVLAASLLLTNPEYPILVYDLGLRHHTRKHINGTWSARLPLRSN</sequence>
<organism evidence="3 4">
    <name type="scientific">Cymbomonas tetramitiformis</name>
    <dbReference type="NCBI Taxonomy" id="36881"/>
    <lineage>
        <taxon>Eukaryota</taxon>
        <taxon>Viridiplantae</taxon>
        <taxon>Chlorophyta</taxon>
        <taxon>Pyramimonadophyceae</taxon>
        <taxon>Pyramimonadales</taxon>
        <taxon>Pyramimonadaceae</taxon>
        <taxon>Cymbomonas</taxon>
    </lineage>
</organism>
<feature type="compositionally biased region" description="Polar residues" evidence="1">
    <location>
        <begin position="214"/>
        <end position="226"/>
    </location>
</feature>
<gene>
    <name evidence="3" type="ORF">CYMTET_35134</name>
</gene>